<comment type="caution">
    <text evidence="2">The sequence shown here is derived from an EMBL/GenBank/DDBJ whole genome shotgun (WGS) entry which is preliminary data.</text>
</comment>
<reference evidence="2" key="1">
    <citation type="submission" date="2017-07" db="EMBL/GenBank/DDBJ databases">
        <title>Taro Niue Genome Assembly and Annotation.</title>
        <authorList>
            <person name="Atibalentja N."/>
            <person name="Keating K."/>
            <person name="Fields C.J."/>
        </authorList>
    </citation>
    <scope>NUCLEOTIDE SEQUENCE</scope>
    <source>
        <strain evidence="2">Niue_2</strain>
        <tissue evidence="2">Leaf</tissue>
    </source>
</reference>
<feature type="compositionally biased region" description="Polar residues" evidence="1">
    <location>
        <begin position="44"/>
        <end position="75"/>
    </location>
</feature>
<dbReference type="EMBL" id="NMUH01001671">
    <property type="protein sequence ID" value="MQL94413.1"/>
    <property type="molecule type" value="Genomic_DNA"/>
</dbReference>
<accession>A0A843VQJ2</accession>
<evidence type="ECO:0000313" key="3">
    <source>
        <dbReference type="Proteomes" id="UP000652761"/>
    </source>
</evidence>
<name>A0A843VQJ2_COLES</name>
<protein>
    <submittedName>
        <fullName evidence="2">Uncharacterized protein</fullName>
    </submittedName>
</protein>
<dbReference type="Proteomes" id="UP000652761">
    <property type="component" value="Unassembled WGS sequence"/>
</dbReference>
<evidence type="ECO:0000256" key="1">
    <source>
        <dbReference type="SAM" id="MobiDB-lite"/>
    </source>
</evidence>
<sequence>MPKQTGQHNGGPKRTQSTPGKNLCQKRQRAILGRTFTRMHNPHDQTTWTIRENTAASRTAEATQAGSGRTSTRTTKAPFWENPPECTSPTNSTPQTLK</sequence>
<feature type="region of interest" description="Disordered" evidence="1">
    <location>
        <begin position="1"/>
        <end position="24"/>
    </location>
</feature>
<proteinExistence type="predicted"/>
<feature type="region of interest" description="Disordered" evidence="1">
    <location>
        <begin position="37"/>
        <end position="98"/>
    </location>
</feature>
<feature type="compositionally biased region" description="Polar residues" evidence="1">
    <location>
        <begin position="85"/>
        <end position="98"/>
    </location>
</feature>
<evidence type="ECO:0000313" key="2">
    <source>
        <dbReference type="EMBL" id="MQL94413.1"/>
    </source>
</evidence>
<keyword evidence="3" id="KW-1185">Reference proteome</keyword>
<gene>
    <name evidence="2" type="ORF">Taro_027067</name>
</gene>
<organism evidence="2 3">
    <name type="scientific">Colocasia esculenta</name>
    <name type="common">Wild taro</name>
    <name type="synonym">Arum esculentum</name>
    <dbReference type="NCBI Taxonomy" id="4460"/>
    <lineage>
        <taxon>Eukaryota</taxon>
        <taxon>Viridiplantae</taxon>
        <taxon>Streptophyta</taxon>
        <taxon>Embryophyta</taxon>
        <taxon>Tracheophyta</taxon>
        <taxon>Spermatophyta</taxon>
        <taxon>Magnoliopsida</taxon>
        <taxon>Liliopsida</taxon>
        <taxon>Araceae</taxon>
        <taxon>Aroideae</taxon>
        <taxon>Colocasieae</taxon>
        <taxon>Colocasia</taxon>
    </lineage>
</organism>
<dbReference type="AlphaFoldDB" id="A0A843VQJ2"/>